<evidence type="ECO:0000256" key="1">
    <source>
        <dbReference type="SAM" id="Phobius"/>
    </source>
</evidence>
<organism evidence="3 4">
    <name type="scientific">Victivallis vadensis</name>
    <dbReference type="NCBI Taxonomy" id="172901"/>
    <lineage>
        <taxon>Bacteria</taxon>
        <taxon>Pseudomonadati</taxon>
        <taxon>Lentisphaerota</taxon>
        <taxon>Lentisphaeria</taxon>
        <taxon>Victivallales</taxon>
        <taxon>Victivallaceae</taxon>
        <taxon>Victivallis</taxon>
    </lineage>
</organism>
<dbReference type="PANTHER" id="PTHR30093">
    <property type="entry name" value="GENERAL SECRETION PATHWAY PROTEIN G"/>
    <property type="match status" value="1"/>
</dbReference>
<name>A0A2U1AGZ0_9BACT</name>
<dbReference type="InterPro" id="IPR045584">
    <property type="entry name" value="Pilin-like"/>
</dbReference>
<accession>A0A2U1AGZ0</accession>
<dbReference type="InterPro" id="IPR011453">
    <property type="entry name" value="DUF1559"/>
</dbReference>
<keyword evidence="1" id="KW-0812">Transmembrane</keyword>
<dbReference type="NCBIfam" id="TIGR02532">
    <property type="entry name" value="IV_pilin_GFxxxE"/>
    <property type="match status" value="1"/>
</dbReference>
<sequence length="390" mass="43459">MKSVCRKFNLLVNEIGRIYNFFSHLFRGGEGVHGPAASRQFTLIELLVNTTCKIYNQSTAAALRKREGHGGEKAAVSTASLPVPSIPNFSHISCRLSRLRQCSASGKSEQKREVAFPQKSWKTTSRYCGFSSSAERPRLRLSTAPYPAPAPCRTQGARHEADTPPAYRHIRLFTLIELLVVIAIIAILAGMLLPALNKARESAHATKCLSNLKQVGSSMTLYISDYNTVPPFNWSNPEDGGTPFSEDSNWVIFLAPYMSSGIPNDNAYQHRLPVVWCPKDRMRPFGAGNGNVLSSYAWAQNDEAAKLEDKYWGNTYCGRFEGGSFSINNWAGTIDRLRDFPNRIILRERVNATLPDETGAPHQPVQGEYGTTHCLFADMHVQKVKAYLKW</sequence>
<keyword evidence="1" id="KW-1133">Transmembrane helix</keyword>
<dbReference type="PANTHER" id="PTHR30093:SF2">
    <property type="entry name" value="TYPE II SECRETION SYSTEM PROTEIN H"/>
    <property type="match status" value="1"/>
</dbReference>
<dbReference type="InterPro" id="IPR012902">
    <property type="entry name" value="N_methyl_site"/>
</dbReference>
<dbReference type="EMBL" id="QEKH01000039">
    <property type="protein sequence ID" value="PVY35655.1"/>
    <property type="molecule type" value="Genomic_DNA"/>
</dbReference>
<dbReference type="Gene3D" id="3.30.700.10">
    <property type="entry name" value="Glycoprotein, Type 4 Pilin"/>
    <property type="match status" value="1"/>
</dbReference>
<protein>
    <submittedName>
        <fullName evidence="3">Prepilin-type N-terminal cleavage/methylation domain-containing protein</fullName>
    </submittedName>
</protein>
<dbReference type="AlphaFoldDB" id="A0A2U1AGZ0"/>
<keyword evidence="4" id="KW-1185">Reference proteome</keyword>
<evidence type="ECO:0000313" key="4">
    <source>
        <dbReference type="Proteomes" id="UP000245959"/>
    </source>
</evidence>
<evidence type="ECO:0000259" key="2">
    <source>
        <dbReference type="Pfam" id="PF07596"/>
    </source>
</evidence>
<dbReference type="Pfam" id="PF07596">
    <property type="entry name" value="SBP_bac_10"/>
    <property type="match status" value="1"/>
</dbReference>
<keyword evidence="1" id="KW-0472">Membrane</keyword>
<dbReference type="Proteomes" id="UP000245959">
    <property type="component" value="Unassembled WGS sequence"/>
</dbReference>
<feature type="transmembrane region" description="Helical" evidence="1">
    <location>
        <begin position="172"/>
        <end position="193"/>
    </location>
</feature>
<dbReference type="OrthoDB" id="255848at2"/>
<evidence type="ECO:0000313" key="3">
    <source>
        <dbReference type="EMBL" id="PVY35655.1"/>
    </source>
</evidence>
<reference evidence="3 4" key="1">
    <citation type="submission" date="2018-04" db="EMBL/GenBank/DDBJ databases">
        <title>Genomic Encyclopedia of Type Strains, Phase IV (KMG-IV): sequencing the most valuable type-strain genomes for metagenomic binning, comparative biology and taxonomic classification.</title>
        <authorList>
            <person name="Goeker M."/>
        </authorList>
    </citation>
    <scope>NUCLEOTIDE SEQUENCE [LARGE SCALE GENOMIC DNA]</scope>
    <source>
        <strain evidence="3 4">DSM 14823</strain>
    </source>
</reference>
<gene>
    <name evidence="3" type="ORF">C8D82_13927</name>
</gene>
<comment type="caution">
    <text evidence="3">The sequence shown here is derived from an EMBL/GenBank/DDBJ whole genome shotgun (WGS) entry which is preliminary data.</text>
</comment>
<dbReference type="SUPFAM" id="SSF54523">
    <property type="entry name" value="Pili subunits"/>
    <property type="match status" value="1"/>
</dbReference>
<feature type="domain" description="DUF1559" evidence="2">
    <location>
        <begin position="198"/>
        <end position="260"/>
    </location>
</feature>
<proteinExistence type="predicted"/>